<name>A0A0E9RJT8_ANGAN</name>
<proteinExistence type="predicted"/>
<organism evidence="1">
    <name type="scientific">Anguilla anguilla</name>
    <name type="common">European freshwater eel</name>
    <name type="synonym">Muraena anguilla</name>
    <dbReference type="NCBI Taxonomy" id="7936"/>
    <lineage>
        <taxon>Eukaryota</taxon>
        <taxon>Metazoa</taxon>
        <taxon>Chordata</taxon>
        <taxon>Craniata</taxon>
        <taxon>Vertebrata</taxon>
        <taxon>Euteleostomi</taxon>
        <taxon>Actinopterygii</taxon>
        <taxon>Neopterygii</taxon>
        <taxon>Teleostei</taxon>
        <taxon>Anguilliformes</taxon>
        <taxon>Anguillidae</taxon>
        <taxon>Anguilla</taxon>
    </lineage>
</organism>
<dbReference type="EMBL" id="GBXM01079969">
    <property type="protein sequence ID" value="JAH28608.1"/>
    <property type="molecule type" value="Transcribed_RNA"/>
</dbReference>
<protein>
    <submittedName>
        <fullName evidence="1">Uncharacterized protein</fullName>
    </submittedName>
</protein>
<sequence>MLIVTDYDLLMYPMHAGIGTSTPMTGLDNGWMDGWMDRFLDCKCTTVKNAYMCTLKYIRHKIKLYKTGETFCNQDFKCFKIFSRH</sequence>
<reference evidence="1" key="1">
    <citation type="submission" date="2014-11" db="EMBL/GenBank/DDBJ databases">
        <authorList>
            <person name="Amaro Gonzalez C."/>
        </authorList>
    </citation>
    <scope>NUCLEOTIDE SEQUENCE</scope>
</reference>
<evidence type="ECO:0000313" key="1">
    <source>
        <dbReference type="EMBL" id="JAH28608.1"/>
    </source>
</evidence>
<accession>A0A0E9RJT8</accession>
<dbReference type="AlphaFoldDB" id="A0A0E9RJT8"/>
<reference evidence="1" key="2">
    <citation type="journal article" date="2015" name="Fish Shellfish Immunol.">
        <title>Early steps in the European eel (Anguilla anguilla)-Vibrio vulnificus interaction in the gills: Role of the RtxA13 toxin.</title>
        <authorList>
            <person name="Callol A."/>
            <person name="Pajuelo D."/>
            <person name="Ebbesson L."/>
            <person name="Teles M."/>
            <person name="MacKenzie S."/>
            <person name="Amaro C."/>
        </authorList>
    </citation>
    <scope>NUCLEOTIDE SEQUENCE</scope>
</reference>